<organism evidence="2">
    <name type="scientific">viral metagenome</name>
    <dbReference type="NCBI Taxonomy" id="1070528"/>
    <lineage>
        <taxon>unclassified sequences</taxon>
        <taxon>metagenomes</taxon>
        <taxon>organismal metagenomes</taxon>
    </lineage>
</organism>
<keyword evidence="1" id="KW-0472">Membrane</keyword>
<evidence type="ECO:0000313" key="2">
    <source>
        <dbReference type="EMBL" id="QHU36309.1"/>
    </source>
</evidence>
<keyword evidence="1" id="KW-1133">Transmembrane helix</keyword>
<sequence length="228" mass="24962">MVFTSGLITQRTTHNAQRTTHNAQRTTHNIKNAQNKNVHIIYHIFLQMNLNANANANANANDSNINLAEVGVNLVELAKRFGEYFIENITAITTIIVIIIGALVYQQIMYVQHGIDGSKPINKKSQTVIVETFDNANANANTDADSKLDSMLQAGFCKTHLGKPADLETACGKLSKSSCTATSCCVWASLDSKESCMSGNQNGPIFKNGKTLDHYYFENKCSGNNCPK</sequence>
<keyword evidence="1" id="KW-0812">Transmembrane</keyword>
<proteinExistence type="predicted"/>
<dbReference type="EMBL" id="MN740634">
    <property type="protein sequence ID" value="QHU36309.1"/>
    <property type="molecule type" value="Genomic_DNA"/>
</dbReference>
<protein>
    <submittedName>
        <fullName evidence="2">Uncharacterized protein</fullName>
    </submittedName>
</protein>
<name>A0A6C0LZU9_9ZZZZ</name>
<accession>A0A6C0LZU9</accession>
<evidence type="ECO:0000256" key="1">
    <source>
        <dbReference type="SAM" id="Phobius"/>
    </source>
</evidence>
<dbReference type="AlphaFoldDB" id="A0A6C0LZU9"/>
<reference evidence="2" key="1">
    <citation type="journal article" date="2020" name="Nature">
        <title>Giant virus diversity and host interactions through global metagenomics.</title>
        <authorList>
            <person name="Schulz F."/>
            <person name="Roux S."/>
            <person name="Paez-Espino D."/>
            <person name="Jungbluth S."/>
            <person name="Walsh D.A."/>
            <person name="Denef V.J."/>
            <person name="McMahon K.D."/>
            <person name="Konstantinidis K.T."/>
            <person name="Eloe-Fadrosh E.A."/>
            <person name="Kyrpides N.C."/>
            <person name="Woyke T."/>
        </authorList>
    </citation>
    <scope>NUCLEOTIDE SEQUENCE</scope>
    <source>
        <strain evidence="2">GVMAG-S-1035124-57</strain>
    </source>
</reference>
<feature type="transmembrane region" description="Helical" evidence="1">
    <location>
        <begin position="84"/>
        <end position="105"/>
    </location>
</feature>